<evidence type="ECO:0000256" key="1">
    <source>
        <dbReference type="ARBA" id="ARBA00022723"/>
    </source>
</evidence>
<dbReference type="Pfam" id="PF14691">
    <property type="entry name" value="Fer4_20"/>
    <property type="match status" value="1"/>
</dbReference>
<keyword evidence="3" id="KW-0411">Iron-sulfur</keyword>
<evidence type="ECO:0000256" key="2">
    <source>
        <dbReference type="ARBA" id="ARBA00023004"/>
    </source>
</evidence>
<organism evidence="5 6">
    <name type="scientific">Desulfatitalea alkaliphila</name>
    <dbReference type="NCBI Taxonomy" id="2929485"/>
    <lineage>
        <taxon>Bacteria</taxon>
        <taxon>Pseudomonadati</taxon>
        <taxon>Thermodesulfobacteriota</taxon>
        <taxon>Desulfobacteria</taxon>
        <taxon>Desulfobacterales</taxon>
        <taxon>Desulfosarcinaceae</taxon>
        <taxon>Desulfatitalea</taxon>
    </lineage>
</organism>
<dbReference type="Pfam" id="PF12838">
    <property type="entry name" value="Fer4_7"/>
    <property type="match status" value="1"/>
</dbReference>
<dbReference type="Gene3D" id="1.10.1060.10">
    <property type="entry name" value="Alpha-helical ferredoxin"/>
    <property type="match status" value="2"/>
</dbReference>
<dbReference type="InterPro" id="IPR051394">
    <property type="entry name" value="Glutamate_Synthase"/>
</dbReference>
<dbReference type="RefSeq" id="WP_246906413.1">
    <property type="nucleotide sequence ID" value="NZ_JALJRB010000008.1"/>
</dbReference>
<dbReference type="SUPFAM" id="SSF54862">
    <property type="entry name" value="4Fe-4S ferredoxins"/>
    <property type="match status" value="1"/>
</dbReference>
<dbReference type="GO" id="GO:0016491">
    <property type="term" value="F:oxidoreductase activity"/>
    <property type="evidence" value="ECO:0007669"/>
    <property type="project" value="InterPro"/>
</dbReference>
<dbReference type="PANTHER" id="PTHR43100">
    <property type="entry name" value="GLUTAMATE SYNTHASE [NADPH] SMALL CHAIN"/>
    <property type="match status" value="1"/>
</dbReference>
<dbReference type="InterPro" id="IPR017896">
    <property type="entry name" value="4Fe4S_Fe-S-bd"/>
</dbReference>
<dbReference type="Gene3D" id="3.30.70.20">
    <property type="match status" value="1"/>
</dbReference>
<dbReference type="GO" id="GO:0051536">
    <property type="term" value="F:iron-sulfur cluster binding"/>
    <property type="evidence" value="ECO:0007669"/>
    <property type="project" value="UniProtKB-KW"/>
</dbReference>
<dbReference type="PANTHER" id="PTHR43100:SF1">
    <property type="entry name" value="GLUTAMATE SYNTHASE [NADPH] SMALL CHAIN"/>
    <property type="match status" value="1"/>
</dbReference>
<keyword evidence="1" id="KW-0479">Metal-binding</keyword>
<dbReference type="InterPro" id="IPR009051">
    <property type="entry name" value="Helical_ferredxn"/>
</dbReference>
<dbReference type="Gene3D" id="3.50.50.60">
    <property type="entry name" value="FAD/NAD(P)-binding domain"/>
    <property type="match status" value="4"/>
</dbReference>
<name>A0AA41R4B4_9BACT</name>
<feature type="domain" description="4Fe-4S ferredoxin-type" evidence="4">
    <location>
        <begin position="1084"/>
        <end position="1113"/>
    </location>
</feature>
<dbReference type="InterPro" id="IPR002938">
    <property type="entry name" value="FAD-bd"/>
</dbReference>
<dbReference type="SUPFAM" id="SSF51905">
    <property type="entry name" value="FAD/NAD(P)-binding domain"/>
    <property type="match status" value="2"/>
</dbReference>
<keyword evidence="6" id="KW-1185">Reference proteome</keyword>
<dbReference type="PRINTS" id="PR00368">
    <property type="entry name" value="FADPNR"/>
</dbReference>
<evidence type="ECO:0000313" key="6">
    <source>
        <dbReference type="Proteomes" id="UP001165427"/>
    </source>
</evidence>
<dbReference type="GO" id="GO:0071949">
    <property type="term" value="F:FAD binding"/>
    <property type="evidence" value="ECO:0007669"/>
    <property type="project" value="InterPro"/>
</dbReference>
<dbReference type="PROSITE" id="PS00198">
    <property type="entry name" value="4FE4S_FER_1"/>
    <property type="match status" value="3"/>
</dbReference>
<evidence type="ECO:0000259" key="4">
    <source>
        <dbReference type="PROSITE" id="PS51379"/>
    </source>
</evidence>
<protein>
    <submittedName>
        <fullName evidence="5">FAD-dependent oxidoreductase</fullName>
    </submittedName>
</protein>
<dbReference type="SUPFAM" id="SSF46548">
    <property type="entry name" value="alpha-helical ferredoxin"/>
    <property type="match status" value="2"/>
</dbReference>
<dbReference type="Proteomes" id="UP001165427">
    <property type="component" value="Unassembled WGS sequence"/>
</dbReference>
<dbReference type="Pfam" id="PF00037">
    <property type="entry name" value="Fer4"/>
    <property type="match status" value="1"/>
</dbReference>
<dbReference type="EMBL" id="JALJRB010000008">
    <property type="protein sequence ID" value="MCJ8500830.1"/>
    <property type="molecule type" value="Genomic_DNA"/>
</dbReference>
<comment type="caution">
    <text evidence="5">The sequence shown here is derived from an EMBL/GenBank/DDBJ whole genome shotgun (WGS) entry which is preliminary data.</text>
</comment>
<dbReference type="InterPro" id="IPR036188">
    <property type="entry name" value="FAD/NAD-bd_sf"/>
</dbReference>
<dbReference type="AlphaFoldDB" id="A0AA41R4B4"/>
<evidence type="ECO:0000256" key="3">
    <source>
        <dbReference type="ARBA" id="ARBA00023014"/>
    </source>
</evidence>
<dbReference type="InterPro" id="IPR028261">
    <property type="entry name" value="DPD_II"/>
</dbReference>
<sequence length="1132" mass="119968">MTQTKNRLHSVLIIGAGPAGVAAANKLGELGVPVTLVDGEADLDRKLGAEAYRLPSGTPFNFAHRPGLIRILRNRNLNCALPATIGAIKHSQQGFRVQLTLPATYVDSERCTLCGQCVAACPLEGTDHPPIQFTGRMALPGRAAIDKRNQPLCQADCPLGVNVQGYMALVRAGRFDEALALIRNENVLPAICGRICTHPCEAACRRAGQDGPLAIRDIKRFITDQCADLQACESTPTRTATPAAPLPDSIAVVGCGPSGLAAAADLVRRGFAVTIYEKEQHPGGLLRYGVGPHRLPRDILATEVAEVLDHDRVALISGRAVSLPEELITLRQSHRAVILATGSWADRSLGVPGETLDGVQGCLAFLNGYYRGDATPPRGRVAVIGDGNAAFDLARVLHRAGADVTLLSWFGRDEIPADVDEVEAALQEGITIRDRCQVVGFDGAGGRLQSVRTRATRSGPLDAQGIAWPVIVAERVEVPLAFDHAFVAIGQAGAYGRLRNRDDLAVDGRGLVTVDSRGRTSLEGIYAAGDAATGATSVVHAMADGRKIAATVTADLNGSSPHAGAPARDAVRPADRDFDPVPADLPVRQRAAMPTLPPEKRRQNFAEVALGLSPDQAMAEAGRCLQCGVCAECLACLPACEANNAIRHDQQPSSFTENAGVLIIADPAMAPGIKGEDVLRAYGPPSAKNDVHAMMLRGFAAAAHAMMLLQRNGMRMKGQGLAFVPPDPGLQREVRMGVFACRCNDAMGWLPEMDAFMADLNSQPDIVHAEVLTSACIPEGIQRITDAVRDKGLTRLVVAACVCCPLNFVCSACTDQRSRLKRGLFDGTGISRSMVQTCNLRGEALRMTAKDAPAAMAAFEGLIKRSIGRARKLLPFPAPARAYNFTTAVIGHTEAALTTARTLAEAGFDVLQFGGTGRPLTQAAQHPNVHAFEGSTVQAVSGTLGNFQVHTQCEGEQRIFSVGGVVLGEKSRRIAIYRQHALLPEMKVLAGAQKADLPGMPFMYPGTTSISGLFLADPPNIQISKRTKGEAVAVLAAAAMPRGPRQNRGFSVVVNESLCRGCGRCLAACVYQAVSLKPRPNGSWTATVDDALCKGCGNCISVCPSNAADSPYRDQACLEQMVEELLLADSRS</sequence>
<dbReference type="PROSITE" id="PS51379">
    <property type="entry name" value="4FE4S_FER_2"/>
    <property type="match status" value="3"/>
</dbReference>
<keyword evidence="2" id="KW-0408">Iron</keyword>
<feature type="domain" description="4Fe-4S ferredoxin-type" evidence="4">
    <location>
        <begin position="1050"/>
        <end position="1079"/>
    </location>
</feature>
<dbReference type="InterPro" id="IPR017900">
    <property type="entry name" value="4Fe4S_Fe_S_CS"/>
</dbReference>
<dbReference type="GO" id="GO:0046872">
    <property type="term" value="F:metal ion binding"/>
    <property type="evidence" value="ECO:0007669"/>
    <property type="project" value="UniProtKB-KW"/>
</dbReference>
<feature type="domain" description="4Fe-4S ferredoxin-type" evidence="4">
    <location>
        <begin position="102"/>
        <end position="131"/>
    </location>
</feature>
<dbReference type="Pfam" id="PF01494">
    <property type="entry name" value="FAD_binding_3"/>
    <property type="match status" value="1"/>
</dbReference>
<dbReference type="PRINTS" id="PR00469">
    <property type="entry name" value="PNDRDTASEII"/>
</dbReference>
<gene>
    <name evidence="5" type="ORF">MRX98_09630</name>
</gene>
<dbReference type="InterPro" id="IPR023753">
    <property type="entry name" value="FAD/NAD-binding_dom"/>
</dbReference>
<accession>A0AA41R4B4</accession>
<reference evidence="5" key="1">
    <citation type="submission" date="2022-04" db="EMBL/GenBank/DDBJ databases">
        <title>Desulfatitalea alkaliphila sp. nov., a novel anaerobic sulfate-reducing bacterium isolated from terrestrial mud volcano, Taman Peninsula, Russia.</title>
        <authorList>
            <person name="Khomyakova M.A."/>
            <person name="Merkel A.Y."/>
            <person name="Slobodkin A.I."/>
        </authorList>
    </citation>
    <scope>NUCLEOTIDE SEQUENCE</scope>
    <source>
        <strain evidence="5">M08but</strain>
    </source>
</reference>
<dbReference type="Pfam" id="PF07992">
    <property type="entry name" value="Pyr_redox_2"/>
    <property type="match status" value="1"/>
</dbReference>
<evidence type="ECO:0000313" key="5">
    <source>
        <dbReference type="EMBL" id="MCJ8500830.1"/>
    </source>
</evidence>
<dbReference type="SUPFAM" id="SSF51971">
    <property type="entry name" value="Nucleotide-binding domain"/>
    <property type="match status" value="1"/>
</dbReference>
<proteinExistence type="predicted"/>